<sequence>MGAEFIFSVISTLSGLLSTLRISGATSTEGENDIERDLNRWERLFKRIQATLYHAGEREIRDESVKLWLKEIKTVAYEAEDILDECQYDLLHRQIEESGEATSSSADGTKMKCSEGVISDEMAKKIKGVIDRFDEISRDREALSLREDDGERRDCVWTGLLPTSHMVNETAVFGRDQDKRRILDLVLSGNRRGTNHISVVSIVGMGGVGKTTLAQLVYNDPLIRCHFDMSAWVYVSPQFDVTRITKEVLESISEKVYSGLTGISAVQCALVKEIKGKKLVLVLDDVWNELPSKWEQFVEPLRVSESVRIVVTTRSKAVAQIFGTTYVHDLSCLPQDQCKLLFEHYAFGGQIIDGSSGLMEIGAQIIKKCAGLPLAIKSIARSLSCKMHGDSWRDVLESELWESDGKDEIFPALKVSYYSLPPKLKPCLLFCSLFPKGCRFLKDEIIYMWISHGYIQSRGSKSEEGIGDEYIHELDRRSFLTLDKQRWEETFTLHDLIHDLARSISMGEFCTNTRESINGVISSEVHHVYTENCSMIDRSSGSCLFIRTLINNSYCCKSDLVYNFHMDMMRHYNPKLCTNANLRVLKCEGAYAHALERMANLKHLRYFELSRSNLERLPKSTTLLFNLVALRISFLGHLKELPVHIGKLVNLRFLSITAVGIKELPESLGQLSNLQILYLCSCAQIYKLPICIGNLTNLKKLHISDAKFTKLPDSFCMLHKLQTLVLERCWNIMQLPDDIGNLINLQCIYVLGGCIRSLPKSINQLCNLDILELSTSASLSVLVMLCKRDGIFNRSSLNISIEENQVKSKHFECTKHNLEIERRNLKKYKNLQIENLDIYKYRKSESLLECLKPLNHLVELKVNGIEGIGYPKWIGTNYNSGVAIFMQCHLNSGKFFGNLGELPSLKSLTLIGKTLANDFFQILNTQDVKMIFPSLEELEFKDMIEWNILVGEQYWSFPILQNLRINNCPKLSSVPKFDSLKRLEIIKCSFSKLKLNMLHMQLLQRLHIEECIQLNSLQGLQSLYSLRNLYVVRCPQLKEFPYPRILNLPLSIEIVECPSLKSWCQHQQLNYIELEIKSCWKLETLKGLSELRLLRRLVLWDCPLLQLEKVPPFLMSLVVHGCHNMLSLDLLRLENPSFLTELEITNCKHLMRIAGLRNLTKLETLAIIQCPQLLLELLFTVPDCVVISGCPRLKAWCGMHSIEPLVLFTYLRATVLHVDYSTDMCIRGQITLQGTVGHWNENIVDSCT</sequence>
<dbReference type="GO" id="GO:0042742">
    <property type="term" value="P:defense response to bacterium"/>
    <property type="evidence" value="ECO:0007669"/>
    <property type="project" value="UniProtKB-ARBA"/>
</dbReference>
<dbReference type="PANTHER" id="PTHR36766:SF40">
    <property type="entry name" value="DISEASE RESISTANCE PROTEIN RGA3"/>
    <property type="match status" value="1"/>
</dbReference>
<dbReference type="InterPro" id="IPR002182">
    <property type="entry name" value="NB-ARC"/>
</dbReference>
<evidence type="ECO:0000259" key="9">
    <source>
        <dbReference type="Pfam" id="PF18052"/>
    </source>
</evidence>
<evidence type="ECO:0000256" key="7">
    <source>
        <dbReference type="SAM" id="SignalP"/>
    </source>
</evidence>
<dbReference type="FunFam" id="1.10.10.10:FF:000322">
    <property type="entry name" value="Probable disease resistance protein At1g63360"/>
    <property type="match status" value="1"/>
</dbReference>
<evidence type="ECO:0000259" key="10">
    <source>
        <dbReference type="Pfam" id="PF23559"/>
    </source>
</evidence>
<dbReference type="PRINTS" id="PR00364">
    <property type="entry name" value="DISEASERSIST"/>
</dbReference>
<evidence type="ECO:0000256" key="3">
    <source>
        <dbReference type="ARBA" id="ARBA00022737"/>
    </source>
</evidence>
<dbReference type="GO" id="GO:0002758">
    <property type="term" value="P:innate immune response-activating signaling pathway"/>
    <property type="evidence" value="ECO:0007669"/>
    <property type="project" value="UniProtKB-ARBA"/>
</dbReference>
<dbReference type="SUPFAM" id="SSF52540">
    <property type="entry name" value="P-loop containing nucleoside triphosphate hydrolases"/>
    <property type="match status" value="1"/>
</dbReference>
<evidence type="ECO:0000313" key="13">
    <source>
        <dbReference type="Proteomes" id="UP000623129"/>
    </source>
</evidence>
<evidence type="ECO:0000259" key="8">
    <source>
        <dbReference type="Pfam" id="PF00931"/>
    </source>
</evidence>
<dbReference type="Pfam" id="PF00931">
    <property type="entry name" value="NB-ARC"/>
    <property type="match status" value="1"/>
</dbReference>
<dbReference type="Gene3D" id="1.10.10.10">
    <property type="entry name" value="Winged helix-like DNA-binding domain superfamily/Winged helix DNA-binding domain"/>
    <property type="match status" value="1"/>
</dbReference>
<dbReference type="Gene3D" id="1.20.5.4130">
    <property type="match status" value="1"/>
</dbReference>
<dbReference type="InterPro" id="IPR036388">
    <property type="entry name" value="WH-like_DNA-bd_sf"/>
</dbReference>
<proteinExistence type="inferred from homology"/>
<dbReference type="OrthoDB" id="648133at2759"/>
<keyword evidence="7" id="KW-0732">Signal</keyword>
<name>A0A833VHV3_9POAL</name>
<feature type="domain" description="Disease resistance R13L4/SHOC-2-like LRR" evidence="11">
    <location>
        <begin position="692"/>
        <end position="964"/>
    </location>
</feature>
<keyword evidence="6" id="KW-0067">ATP-binding</keyword>
<evidence type="ECO:0000313" key="12">
    <source>
        <dbReference type="EMBL" id="KAF3339071.1"/>
    </source>
</evidence>
<accession>A0A833VHV3</accession>
<comment type="similarity">
    <text evidence="1">Belongs to the disease resistance NB-LRR family.</text>
</comment>
<reference evidence="12" key="1">
    <citation type="submission" date="2020-01" db="EMBL/GenBank/DDBJ databases">
        <title>Genome sequence of Kobresia littledalei, the first chromosome-level genome in the family Cyperaceae.</title>
        <authorList>
            <person name="Qu G."/>
        </authorList>
    </citation>
    <scope>NUCLEOTIDE SEQUENCE</scope>
    <source>
        <strain evidence="12">C.B.Clarke</strain>
        <tissue evidence="12">Leaf</tissue>
    </source>
</reference>
<feature type="domain" description="Disease resistance protein winged helix" evidence="10">
    <location>
        <begin position="433"/>
        <end position="501"/>
    </location>
</feature>
<feature type="domain" description="NB-ARC" evidence="8">
    <location>
        <begin position="195"/>
        <end position="348"/>
    </location>
</feature>
<evidence type="ECO:0000259" key="11">
    <source>
        <dbReference type="Pfam" id="PF23598"/>
    </source>
</evidence>
<feature type="signal peptide" evidence="7">
    <location>
        <begin position="1"/>
        <end position="25"/>
    </location>
</feature>
<keyword evidence="13" id="KW-1185">Reference proteome</keyword>
<dbReference type="GO" id="GO:0009626">
    <property type="term" value="P:plant-type hypersensitive response"/>
    <property type="evidence" value="ECO:0007669"/>
    <property type="project" value="UniProtKB-ARBA"/>
</dbReference>
<keyword evidence="5" id="KW-0611">Plant defense</keyword>
<evidence type="ECO:0000256" key="5">
    <source>
        <dbReference type="ARBA" id="ARBA00022821"/>
    </source>
</evidence>
<keyword evidence="2" id="KW-0433">Leucine-rich repeat</keyword>
<dbReference type="GO" id="GO:0043531">
    <property type="term" value="F:ADP binding"/>
    <property type="evidence" value="ECO:0007669"/>
    <property type="project" value="InterPro"/>
</dbReference>
<dbReference type="InterPro" id="IPR041118">
    <property type="entry name" value="Rx_N"/>
</dbReference>
<evidence type="ECO:0000256" key="1">
    <source>
        <dbReference type="ARBA" id="ARBA00008894"/>
    </source>
</evidence>
<dbReference type="EMBL" id="SWLB01000004">
    <property type="protein sequence ID" value="KAF3339071.1"/>
    <property type="molecule type" value="Genomic_DNA"/>
</dbReference>
<feature type="domain" description="Disease resistance N-terminal" evidence="9">
    <location>
        <begin position="25"/>
        <end position="100"/>
    </location>
</feature>
<dbReference type="InterPro" id="IPR058922">
    <property type="entry name" value="WHD_DRP"/>
</dbReference>
<dbReference type="Proteomes" id="UP000623129">
    <property type="component" value="Unassembled WGS sequence"/>
</dbReference>
<dbReference type="Gene3D" id="3.80.10.10">
    <property type="entry name" value="Ribonuclease Inhibitor"/>
    <property type="match status" value="3"/>
</dbReference>
<gene>
    <name evidence="12" type="ORF">FCM35_KLT16542</name>
</gene>
<keyword evidence="4" id="KW-0547">Nucleotide-binding</keyword>
<evidence type="ECO:0000256" key="6">
    <source>
        <dbReference type="ARBA" id="ARBA00022840"/>
    </source>
</evidence>
<dbReference type="InterPro" id="IPR027417">
    <property type="entry name" value="P-loop_NTPase"/>
</dbReference>
<protein>
    <submittedName>
        <fullName evidence="12">Putative disease resistance protein RGA3</fullName>
    </submittedName>
</protein>
<keyword evidence="3" id="KW-0677">Repeat</keyword>
<evidence type="ECO:0000256" key="2">
    <source>
        <dbReference type="ARBA" id="ARBA00022614"/>
    </source>
</evidence>
<evidence type="ECO:0000256" key="4">
    <source>
        <dbReference type="ARBA" id="ARBA00022741"/>
    </source>
</evidence>
<dbReference type="Pfam" id="PF23598">
    <property type="entry name" value="LRR_14"/>
    <property type="match status" value="1"/>
</dbReference>
<dbReference type="Gene3D" id="3.40.50.300">
    <property type="entry name" value="P-loop containing nucleotide triphosphate hydrolases"/>
    <property type="match status" value="1"/>
</dbReference>
<dbReference type="Pfam" id="PF18052">
    <property type="entry name" value="Rx_N"/>
    <property type="match status" value="1"/>
</dbReference>
<organism evidence="12 13">
    <name type="scientific">Carex littledalei</name>
    <dbReference type="NCBI Taxonomy" id="544730"/>
    <lineage>
        <taxon>Eukaryota</taxon>
        <taxon>Viridiplantae</taxon>
        <taxon>Streptophyta</taxon>
        <taxon>Embryophyta</taxon>
        <taxon>Tracheophyta</taxon>
        <taxon>Spermatophyta</taxon>
        <taxon>Magnoliopsida</taxon>
        <taxon>Liliopsida</taxon>
        <taxon>Poales</taxon>
        <taxon>Cyperaceae</taxon>
        <taxon>Cyperoideae</taxon>
        <taxon>Cariceae</taxon>
        <taxon>Carex</taxon>
        <taxon>Carex subgen. Euthyceras</taxon>
    </lineage>
</organism>
<dbReference type="InterPro" id="IPR055414">
    <property type="entry name" value="LRR_R13L4/SHOC2-like"/>
</dbReference>
<feature type="chain" id="PRO_5032677587" evidence="7">
    <location>
        <begin position="26"/>
        <end position="1248"/>
    </location>
</feature>
<dbReference type="SUPFAM" id="SSF52058">
    <property type="entry name" value="L domain-like"/>
    <property type="match status" value="2"/>
</dbReference>
<dbReference type="InterPro" id="IPR032675">
    <property type="entry name" value="LRR_dom_sf"/>
</dbReference>
<dbReference type="AlphaFoldDB" id="A0A833VHV3"/>
<comment type="caution">
    <text evidence="12">The sequence shown here is derived from an EMBL/GenBank/DDBJ whole genome shotgun (WGS) entry which is preliminary data.</text>
</comment>
<dbReference type="Pfam" id="PF23559">
    <property type="entry name" value="WHD_DRP"/>
    <property type="match status" value="1"/>
</dbReference>
<dbReference type="PANTHER" id="PTHR36766">
    <property type="entry name" value="PLANT BROAD-SPECTRUM MILDEW RESISTANCE PROTEIN RPW8"/>
    <property type="match status" value="1"/>
</dbReference>
<dbReference type="GO" id="GO:0005524">
    <property type="term" value="F:ATP binding"/>
    <property type="evidence" value="ECO:0007669"/>
    <property type="project" value="UniProtKB-KW"/>
</dbReference>